<dbReference type="GO" id="GO:0008137">
    <property type="term" value="F:NADH dehydrogenase (ubiquinone) activity"/>
    <property type="evidence" value="ECO:0007669"/>
    <property type="project" value="InterPro"/>
</dbReference>
<dbReference type="GO" id="GO:0012505">
    <property type="term" value="C:endomembrane system"/>
    <property type="evidence" value="ECO:0007669"/>
    <property type="project" value="UniProtKB-SubCell"/>
</dbReference>
<keyword evidence="10" id="KW-1185">Reference proteome</keyword>
<dbReference type="EC" id="7.1.1.-" evidence="6"/>
<feature type="transmembrane region" description="Helical" evidence="6">
    <location>
        <begin position="13"/>
        <end position="30"/>
    </location>
</feature>
<proteinExistence type="inferred from homology"/>
<feature type="transmembrane region" description="Helical" evidence="6">
    <location>
        <begin position="297"/>
        <end position="319"/>
    </location>
</feature>
<dbReference type="InterPro" id="IPR001750">
    <property type="entry name" value="ND/Mrp_TM"/>
</dbReference>
<comment type="subunit">
    <text evidence="6">NDH-1 is composed of 14 different subunits. Subunits NuoA, H, J, K, L, M, N constitute the membrane sector of the complex.</text>
</comment>
<keyword evidence="6" id="KW-0520">NAD</keyword>
<dbReference type="GO" id="GO:0048038">
    <property type="term" value="F:quinone binding"/>
    <property type="evidence" value="ECO:0007669"/>
    <property type="project" value="UniProtKB-KW"/>
</dbReference>
<keyword evidence="3 6" id="KW-0812">Transmembrane</keyword>
<evidence type="ECO:0000256" key="6">
    <source>
        <dbReference type="HAMAP-Rule" id="MF_00445"/>
    </source>
</evidence>
<dbReference type="HAMAP" id="MF_00445">
    <property type="entry name" value="NDH1_NuoN_1"/>
    <property type="match status" value="1"/>
</dbReference>
<evidence type="ECO:0000259" key="8">
    <source>
        <dbReference type="Pfam" id="PF00361"/>
    </source>
</evidence>
<feature type="transmembrane region" description="Helical" evidence="6">
    <location>
        <begin position="325"/>
        <end position="345"/>
    </location>
</feature>
<feature type="transmembrane region" description="Helical" evidence="6">
    <location>
        <begin position="75"/>
        <end position="92"/>
    </location>
</feature>
<feature type="transmembrane region" description="Helical" evidence="6">
    <location>
        <begin position="403"/>
        <end position="422"/>
    </location>
</feature>
<comment type="function">
    <text evidence="1 6">NDH-1 shuttles electrons from NADH, via FMN and iron-sulfur (Fe-S) centers, to quinones in the respiratory chain. The immediate electron acceptor for the enzyme in this species is believed to be ubiquinone. Couples the redox reaction to proton translocation (for every two electrons transferred, four hydrogen ions are translocated across the cytoplasmic membrane), and thus conserves the redox energy in a proton gradient.</text>
</comment>
<protein>
    <recommendedName>
        <fullName evidence="6">NADH-quinone oxidoreductase subunit N</fullName>
        <ecNumber evidence="6">7.1.1.-</ecNumber>
    </recommendedName>
    <alternativeName>
        <fullName evidence="6">NADH dehydrogenase I subunit N</fullName>
    </alternativeName>
    <alternativeName>
        <fullName evidence="6">NDH-1 subunit N</fullName>
    </alternativeName>
</protein>
<keyword evidence="6" id="KW-1278">Translocase</keyword>
<dbReference type="Proteomes" id="UP000293520">
    <property type="component" value="Unassembled WGS sequence"/>
</dbReference>
<feature type="transmembrane region" description="Helical" evidence="6">
    <location>
        <begin position="366"/>
        <end position="391"/>
    </location>
</feature>
<feature type="transmembrane region" description="Helical" evidence="6">
    <location>
        <begin position="271"/>
        <end position="290"/>
    </location>
</feature>
<keyword evidence="9" id="KW-0560">Oxidoreductase</keyword>
<keyword evidence="6" id="KW-0813">Transport</keyword>
<comment type="catalytic activity">
    <reaction evidence="6">
        <text>a quinone + NADH + 5 H(+)(in) = a quinol + NAD(+) + 4 H(+)(out)</text>
        <dbReference type="Rhea" id="RHEA:57888"/>
        <dbReference type="ChEBI" id="CHEBI:15378"/>
        <dbReference type="ChEBI" id="CHEBI:24646"/>
        <dbReference type="ChEBI" id="CHEBI:57540"/>
        <dbReference type="ChEBI" id="CHEBI:57945"/>
        <dbReference type="ChEBI" id="CHEBI:132124"/>
    </reaction>
</comment>
<reference evidence="9 10" key="1">
    <citation type="submission" date="2019-02" db="EMBL/GenBank/DDBJ databases">
        <title>Paracoccus subflavus sp. nov., isolated from marine sediment of the Pacific Ocean.</title>
        <authorList>
            <person name="Zhang G."/>
        </authorList>
    </citation>
    <scope>NUCLEOTIDE SEQUENCE [LARGE SCALE GENOMIC DNA]</scope>
    <source>
        <strain evidence="9 10">GY0581</strain>
    </source>
</reference>
<dbReference type="GO" id="GO:0050136">
    <property type="term" value="F:NADH dehydrogenase (quinone) (non-electrogenic) activity"/>
    <property type="evidence" value="ECO:0007669"/>
    <property type="project" value="UniProtKB-UniRule"/>
</dbReference>
<keyword evidence="4 6" id="KW-1133">Transmembrane helix</keyword>
<name>A0A4V2JCV8_9RHOB</name>
<evidence type="ECO:0000256" key="7">
    <source>
        <dbReference type="RuleBase" id="RU000320"/>
    </source>
</evidence>
<evidence type="ECO:0000256" key="1">
    <source>
        <dbReference type="ARBA" id="ARBA00002378"/>
    </source>
</evidence>
<dbReference type="GO" id="GO:0042773">
    <property type="term" value="P:ATP synthesis coupled electron transport"/>
    <property type="evidence" value="ECO:0007669"/>
    <property type="project" value="InterPro"/>
</dbReference>
<evidence type="ECO:0000256" key="3">
    <source>
        <dbReference type="ARBA" id="ARBA00022692"/>
    </source>
</evidence>
<dbReference type="InterPro" id="IPR010096">
    <property type="entry name" value="NADH-Q_OxRdtase_suN/2"/>
</dbReference>
<dbReference type="OrthoDB" id="9811718at2"/>
<feature type="transmembrane region" description="Helical" evidence="6">
    <location>
        <begin position="201"/>
        <end position="226"/>
    </location>
</feature>
<dbReference type="EMBL" id="SISK01000001">
    <property type="protein sequence ID" value="TBN44151.1"/>
    <property type="molecule type" value="Genomic_DNA"/>
</dbReference>
<dbReference type="NCBIfam" id="TIGR01770">
    <property type="entry name" value="NDH_I_N"/>
    <property type="match status" value="1"/>
</dbReference>
<sequence>MTALDFSTILPELALAIYAMAALMAGAYFGKDAMARPILWTTVVVLLLAGLYVGMADRPANVAFYGMFIDDAFARFAKVTVLMSAAAVLAMSADYMDRHRLLRFEYPILIALASVGMMMMVSAGDLLALYVGLELQSLALYVTAAMLRDSARSSEAGLKYFVLGSLSSGMLLYGASLVYGFSGTTSFAGIVQTVVGGQLSLGLLFGLVFLLVGLAFKVSAVPFHMWTPDVYEGAPTPVTAFLATAPKVAAMALIARLMFDAFGNVPGDWGQIVAALAVLSMFLGSVAGIGQRNIKRLMAYSSIAHMGFALVGLAAGTAFGVQAMLIYMAIYAVMNVGTFAFILSMERDGRPVSDLDSLNRFAQAEPLKAFAVLFLMFSMAGVPPFLGFFAKYGVIAAAIQADMAWLAVLTVIASVIGAFYYLRIVYYMFFGAETEVVESRMDAVQYLALMVPAALLLIGAVSMWGVDTAAATAAESLVGAPVAEAAAADAVAAETAVLD</sequence>
<feature type="transmembrane region" description="Helical" evidence="6">
    <location>
        <begin position="104"/>
        <end position="121"/>
    </location>
</feature>
<accession>A0A4V2JCV8</accession>
<keyword evidence="6" id="KW-0874">Quinone</keyword>
<comment type="caution">
    <text evidence="9">The sequence shown here is derived from an EMBL/GenBank/DDBJ whole genome shotgun (WGS) entry which is preliminary data.</text>
</comment>
<organism evidence="9 10">
    <name type="scientific">Paracoccus subflavus</name>
    <dbReference type="NCBI Taxonomy" id="2528244"/>
    <lineage>
        <taxon>Bacteria</taxon>
        <taxon>Pseudomonadati</taxon>
        <taxon>Pseudomonadota</taxon>
        <taxon>Alphaproteobacteria</taxon>
        <taxon>Rhodobacterales</taxon>
        <taxon>Paracoccaceae</taxon>
        <taxon>Paracoccus</taxon>
    </lineage>
</organism>
<feature type="transmembrane region" description="Helical" evidence="6">
    <location>
        <begin position="443"/>
        <end position="466"/>
    </location>
</feature>
<comment type="similarity">
    <text evidence="6">Belongs to the complex I subunit 2 family.</text>
</comment>
<feature type="transmembrane region" description="Helical" evidence="6">
    <location>
        <begin position="37"/>
        <end position="55"/>
    </location>
</feature>
<dbReference type="AlphaFoldDB" id="A0A4V2JCV8"/>
<evidence type="ECO:0000256" key="4">
    <source>
        <dbReference type="ARBA" id="ARBA00022989"/>
    </source>
</evidence>
<dbReference type="Pfam" id="PF00361">
    <property type="entry name" value="Proton_antipo_M"/>
    <property type="match status" value="1"/>
</dbReference>
<evidence type="ECO:0000256" key="5">
    <source>
        <dbReference type="ARBA" id="ARBA00023136"/>
    </source>
</evidence>
<dbReference type="GO" id="GO:0005886">
    <property type="term" value="C:plasma membrane"/>
    <property type="evidence" value="ECO:0007669"/>
    <property type="project" value="UniProtKB-SubCell"/>
</dbReference>
<gene>
    <name evidence="6 9" type="primary">nuoN</name>
    <name evidence="9" type="ORF">EYE42_02865</name>
</gene>
<keyword evidence="5 6" id="KW-0472">Membrane</keyword>
<dbReference type="NCBIfam" id="NF004440">
    <property type="entry name" value="PRK05777.1-3"/>
    <property type="match status" value="1"/>
</dbReference>
<comment type="subcellular location">
    <subcellularLocation>
        <location evidence="6">Cell membrane</location>
        <topology evidence="6">Multi-pass membrane protein</topology>
    </subcellularLocation>
    <subcellularLocation>
        <location evidence="2">Endomembrane system</location>
        <topology evidence="2">Multi-pass membrane protein</topology>
    </subcellularLocation>
    <subcellularLocation>
        <location evidence="7">Membrane</location>
        <topology evidence="7">Multi-pass membrane protein</topology>
    </subcellularLocation>
</comment>
<keyword evidence="6" id="KW-0830">Ubiquinone</keyword>
<evidence type="ECO:0000256" key="2">
    <source>
        <dbReference type="ARBA" id="ARBA00004127"/>
    </source>
</evidence>
<feature type="transmembrane region" description="Helical" evidence="6">
    <location>
        <begin position="160"/>
        <end position="181"/>
    </location>
</feature>
<dbReference type="RefSeq" id="WP_130989850.1">
    <property type="nucleotide sequence ID" value="NZ_SISK01000001.1"/>
</dbReference>
<evidence type="ECO:0000313" key="9">
    <source>
        <dbReference type="EMBL" id="TBN44151.1"/>
    </source>
</evidence>
<evidence type="ECO:0000313" key="10">
    <source>
        <dbReference type="Proteomes" id="UP000293520"/>
    </source>
</evidence>
<dbReference type="PANTHER" id="PTHR22773">
    <property type="entry name" value="NADH DEHYDROGENASE"/>
    <property type="match status" value="1"/>
</dbReference>
<keyword evidence="6" id="KW-1003">Cell membrane</keyword>
<feature type="domain" description="NADH:quinone oxidoreductase/Mrp antiporter transmembrane" evidence="8">
    <location>
        <begin position="123"/>
        <end position="417"/>
    </location>
</feature>
<dbReference type="PRINTS" id="PR01434">
    <property type="entry name" value="NADHDHGNASE5"/>
</dbReference>